<reference evidence="1 2" key="1">
    <citation type="journal article" date="2014" name="Int. J. Syst. Evol. Microbiol.">
        <title>Carboxylicivirga gen. nov. in the family Marinilabiliaceae with two novel species, Carboxylicivirga mesophila sp. nov. and Carboxylicivirga taeanensis sp. nov., and reclassification of Cytophaga fermentans as Saccharicrinis fermentans gen. nov., comb. nov.</title>
        <authorList>
            <person name="Yang S.H."/>
            <person name="Seo H.S."/>
            <person name="Woo J.H."/>
            <person name="Oh H.M."/>
            <person name="Jang H."/>
            <person name="Lee J.H."/>
            <person name="Kim S.J."/>
            <person name="Kwon K.K."/>
        </authorList>
    </citation>
    <scope>NUCLEOTIDE SEQUENCE [LARGE SCALE GENOMIC DNA]</scope>
    <source>
        <strain evidence="1 2">JCM 18290</strain>
    </source>
</reference>
<comment type="caution">
    <text evidence="1">The sequence shown here is derived from an EMBL/GenBank/DDBJ whole genome shotgun (WGS) entry which is preliminary data.</text>
</comment>
<accession>A0ABS5K871</accession>
<sequence length="65" mass="7181">MPHKNYNTKPLKCFVCEKSLQTIEIEYNSRVNLPVCNTCSGSAAEVNKEKELLEGLADGFVCGCI</sequence>
<name>A0ABS5K871_9BACT</name>
<proteinExistence type="predicted"/>
<keyword evidence="2" id="KW-1185">Reference proteome</keyword>
<organism evidence="1 2">
    <name type="scientific">Carboxylicivirga mesophila</name>
    <dbReference type="NCBI Taxonomy" id="1166478"/>
    <lineage>
        <taxon>Bacteria</taxon>
        <taxon>Pseudomonadati</taxon>
        <taxon>Bacteroidota</taxon>
        <taxon>Bacteroidia</taxon>
        <taxon>Marinilabiliales</taxon>
        <taxon>Marinilabiliaceae</taxon>
        <taxon>Carboxylicivirga</taxon>
    </lineage>
</organism>
<evidence type="ECO:0000313" key="2">
    <source>
        <dbReference type="Proteomes" id="UP000721861"/>
    </source>
</evidence>
<evidence type="ECO:0000313" key="1">
    <source>
        <dbReference type="EMBL" id="MBS2211200.1"/>
    </source>
</evidence>
<protein>
    <submittedName>
        <fullName evidence="1">Uncharacterized protein</fullName>
    </submittedName>
</protein>
<dbReference type="Proteomes" id="UP000721861">
    <property type="component" value="Unassembled WGS sequence"/>
</dbReference>
<dbReference type="EMBL" id="JAGUCN010000006">
    <property type="protein sequence ID" value="MBS2211200.1"/>
    <property type="molecule type" value="Genomic_DNA"/>
</dbReference>
<gene>
    <name evidence="1" type="ORF">KEM09_07295</name>
</gene>
<dbReference type="RefSeq" id="WP_212227211.1">
    <property type="nucleotide sequence ID" value="NZ_JAGUCN010000006.1"/>
</dbReference>